<dbReference type="HOGENOM" id="CLU_3042145_0_0_9"/>
<proteinExistence type="predicted"/>
<evidence type="ECO:0000313" key="1">
    <source>
        <dbReference type="EMBL" id="ABS42946.1"/>
    </source>
</evidence>
<dbReference type="EMBL" id="CP000729">
    <property type="protein sequence ID" value="ABS42946.1"/>
    <property type="molecule type" value="Genomic_DNA"/>
</dbReference>
<dbReference type="GO" id="GO:0042742">
    <property type="term" value="P:defense response to bacterium"/>
    <property type="evidence" value="ECO:0007669"/>
    <property type="project" value="InterPro"/>
</dbReference>
<dbReference type="NCBIfam" id="TIGR03949">
    <property type="entry name" value="bact_IIb_cerein"/>
    <property type="match status" value="1"/>
</dbReference>
<organism evidence="1 2">
    <name type="scientific">Clostridium botulinum (strain Langeland / NCTC 10281 / Type F)</name>
    <dbReference type="NCBI Taxonomy" id="441772"/>
    <lineage>
        <taxon>Bacteria</taxon>
        <taxon>Bacillati</taxon>
        <taxon>Bacillota</taxon>
        <taxon>Clostridia</taxon>
        <taxon>Eubacteriales</taxon>
        <taxon>Clostridiaceae</taxon>
        <taxon>Clostridium</taxon>
    </lineage>
</organism>
<reference evidence="2" key="1">
    <citation type="submission" date="2007-06" db="EMBL/GenBank/DDBJ databases">
        <authorList>
            <person name="Brinkac L.M."/>
            <person name="Daugherty S."/>
            <person name="Dodson R.J."/>
            <person name="Madupu R."/>
            <person name="Brown J.L."/>
            <person name="Bruce D."/>
            <person name="Detter C."/>
            <person name="Munk C."/>
            <person name="Smith L.A."/>
            <person name="Smith T.J."/>
            <person name="White O."/>
            <person name="Brettin T.S."/>
        </authorList>
    </citation>
    <scope>NUCLEOTIDE SEQUENCE [LARGE SCALE GENOMIC DNA]</scope>
    <source>
        <strain evidence="2">Langeland / NCTC 10281 / Type F</strain>
        <plasmid evidence="2">pCLI</plasmid>
    </source>
</reference>
<dbReference type="RefSeq" id="WP_011988295.1">
    <property type="nucleotide sequence ID" value="NC_009700.1"/>
</dbReference>
<dbReference type="Pfam" id="PF10439">
    <property type="entry name" value="Bacteriocin_IIc"/>
    <property type="match status" value="1"/>
</dbReference>
<sequence length="54" mass="5776">MENVEKMDLSELEEINGGISCANCARACVTAGAVAYGAGYASGEFWYNITHPFN</sequence>
<gene>
    <name evidence="1" type="ordered locus">CLI_A0005</name>
</gene>
<geneLocation type="plasmid" evidence="1 2">
    <name>pCLI</name>
</geneLocation>
<dbReference type="AlphaFoldDB" id="A7GJP9"/>
<dbReference type="Proteomes" id="UP000002410">
    <property type="component" value="Plasmid pCLI"/>
</dbReference>
<dbReference type="KEGG" id="cbf:CLI_A0005"/>
<protein>
    <recommendedName>
        <fullName evidence="3">Bacteriocin</fullName>
    </recommendedName>
</protein>
<name>A7GJP9_CLOBL</name>
<keyword evidence="1" id="KW-0614">Plasmid</keyword>
<accession>A7GJP9</accession>
<dbReference type="InterPro" id="IPR023991">
    <property type="entry name" value="Bacteriocin_IIb_lactobn/cerein"/>
</dbReference>
<evidence type="ECO:0000313" key="2">
    <source>
        <dbReference type="Proteomes" id="UP000002410"/>
    </source>
</evidence>
<evidence type="ECO:0008006" key="3">
    <source>
        <dbReference type="Google" id="ProtNLM"/>
    </source>
</evidence>
<dbReference type="InterPro" id="IPR019493">
    <property type="entry name" value="Bacteriocin_IIb_lactacin-rel"/>
</dbReference>